<name>A0AAU0UK01_9FIRM</name>
<reference evidence="1 2" key="1">
    <citation type="submission" date="2023-04" db="EMBL/GenBank/DDBJ databases">
        <authorList>
            <person name="Hsu D."/>
        </authorList>
    </citation>
    <scope>NUCLEOTIDE SEQUENCE [LARGE SCALE GENOMIC DNA]</scope>
    <source>
        <strain evidence="1 2">MK1</strain>
    </source>
</reference>
<dbReference type="AlphaFoldDB" id="A0AAU0UK01"/>
<dbReference type="KEGG" id="dbc:MFMK1_000243"/>
<evidence type="ECO:0000313" key="1">
    <source>
        <dbReference type="EMBL" id="WRO20473.1"/>
    </source>
</evidence>
<dbReference type="Proteomes" id="UP001329915">
    <property type="component" value="Chromosome"/>
</dbReference>
<organism evidence="1 2">
    <name type="scientific">Metallumcola ferriviriculae</name>
    <dbReference type="NCBI Taxonomy" id="3039180"/>
    <lineage>
        <taxon>Bacteria</taxon>
        <taxon>Bacillati</taxon>
        <taxon>Bacillota</taxon>
        <taxon>Clostridia</taxon>
        <taxon>Neomoorellales</taxon>
        <taxon>Desulfitibacteraceae</taxon>
        <taxon>Metallumcola</taxon>
    </lineage>
</organism>
<dbReference type="RefSeq" id="WP_366923368.1">
    <property type="nucleotide sequence ID" value="NZ_CP121694.1"/>
</dbReference>
<evidence type="ECO:0000313" key="2">
    <source>
        <dbReference type="Proteomes" id="UP001329915"/>
    </source>
</evidence>
<dbReference type="EMBL" id="CP121694">
    <property type="protein sequence ID" value="WRO20473.1"/>
    <property type="molecule type" value="Genomic_DNA"/>
</dbReference>
<accession>A0AAU0UK01</accession>
<sequence>MGPGLGLNLLRLQLVNLDSLKYLSRNNIHFIVWSKLTTTLIEELLGQEHHLHVKFRELQYTPVSGIAANVNMSKFKVAYLSGLEAAAEVIKEVEHCLQCKAEYETIAHKSYDGDTIEFLWSIIADLETTANSTHNPELIKATKAIIEDLDAGQMGNDVFHNILAGQLNRLCSSFLGKGD</sequence>
<gene>
    <name evidence="1" type="ORF">MFMK1_000243</name>
</gene>
<keyword evidence="2" id="KW-1185">Reference proteome</keyword>
<protein>
    <submittedName>
        <fullName evidence="1">Uncharacterized protein</fullName>
    </submittedName>
</protein>
<proteinExistence type="predicted"/>